<dbReference type="InterPro" id="IPR042099">
    <property type="entry name" value="ANL_N_sf"/>
</dbReference>
<evidence type="ECO:0000259" key="1">
    <source>
        <dbReference type="Pfam" id="PF00501"/>
    </source>
</evidence>
<dbReference type="STRING" id="48697.A0A101MQR6"/>
<dbReference type="AlphaFoldDB" id="A0A101MQR6"/>
<reference evidence="2 3" key="1">
    <citation type="submission" date="2015-10" db="EMBL/GenBank/DDBJ databases">
        <title>Genome sequencing of Penicillium freii.</title>
        <authorList>
            <person name="Nguyen H.D."/>
            <person name="Visagie C.M."/>
            <person name="Seifert K.A."/>
        </authorList>
    </citation>
    <scope>NUCLEOTIDE SEQUENCE [LARGE SCALE GENOMIC DNA]</scope>
    <source>
        <strain evidence="2 3">DAOM 242723</strain>
    </source>
</reference>
<gene>
    <name evidence="2" type="ORF">ACN42_g2104</name>
</gene>
<dbReference type="SUPFAM" id="SSF56801">
    <property type="entry name" value="Acetyl-CoA synthetase-like"/>
    <property type="match status" value="1"/>
</dbReference>
<evidence type="ECO:0000313" key="2">
    <source>
        <dbReference type="EMBL" id="KUM64961.1"/>
    </source>
</evidence>
<comment type="caution">
    <text evidence="2">The sequence shown here is derived from an EMBL/GenBank/DDBJ whole genome shotgun (WGS) entry which is preliminary data.</text>
</comment>
<protein>
    <recommendedName>
        <fullName evidence="1">AMP-dependent synthetase/ligase domain-containing protein</fullName>
    </recommendedName>
</protein>
<proteinExistence type="predicted"/>
<feature type="domain" description="AMP-dependent synthetase/ligase" evidence="1">
    <location>
        <begin position="39"/>
        <end position="109"/>
    </location>
</feature>
<dbReference type="Pfam" id="PF00501">
    <property type="entry name" value="AMP-binding"/>
    <property type="match status" value="1"/>
</dbReference>
<dbReference type="Gene3D" id="3.40.50.12780">
    <property type="entry name" value="N-terminal domain of ligase-like"/>
    <property type="match status" value="1"/>
</dbReference>
<keyword evidence="3" id="KW-1185">Reference proteome</keyword>
<organism evidence="2 3">
    <name type="scientific">Penicillium freii</name>
    <dbReference type="NCBI Taxonomy" id="48697"/>
    <lineage>
        <taxon>Eukaryota</taxon>
        <taxon>Fungi</taxon>
        <taxon>Dikarya</taxon>
        <taxon>Ascomycota</taxon>
        <taxon>Pezizomycotina</taxon>
        <taxon>Eurotiomycetes</taxon>
        <taxon>Eurotiomycetidae</taxon>
        <taxon>Eurotiales</taxon>
        <taxon>Aspergillaceae</taxon>
        <taxon>Penicillium</taxon>
    </lineage>
</organism>
<name>A0A101MQR6_PENFR</name>
<dbReference type="EMBL" id="LLXE01000036">
    <property type="protein sequence ID" value="KUM64961.1"/>
    <property type="molecule type" value="Genomic_DNA"/>
</dbReference>
<dbReference type="InterPro" id="IPR000873">
    <property type="entry name" value="AMP-dep_synth/lig_dom"/>
</dbReference>
<evidence type="ECO:0000313" key="3">
    <source>
        <dbReference type="Proteomes" id="UP000055045"/>
    </source>
</evidence>
<sequence length="117" mass="12584">MSGSKSRLSGLLGHFTGSTPPVEHRVNTHTLSPTFFLPRAAVVEPNAEAIYHVTANNKILRRSYGETADRARGLAYYLKKHGFSRVGILCPNTPAFLESIFGIAAAGAVNIGNLIFS</sequence>
<dbReference type="Proteomes" id="UP000055045">
    <property type="component" value="Unassembled WGS sequence"/>
</dbReference>
<accession>A0A101MQR6</accession>